<evidence type="ECO:0000313" key="3">
    <source>
        <dbReference type="Proteomes" id="UP000015441"/>
    </source>
</evidence>
<sequence length="144" mass="15991">MHISFIFLTMMVSGLMAMPSRLHDPRPTNKHTTSDRISQILEKFHSDNNISVLDKEINGTRVSEQSIVNKGEGNVLQLETIANQQLVMQGRRLPSGKLASLTPSLQQGLARKATARFCWKISRPGDDEFELALARKSFGNLAGT</sequence>
<feature type="signal peptide" evidence="1">
    <location>
        <begin position="1"/>
        <end position="17"/>
    </location>
</feature>
<accession>N1J4V8</accession>
<protein>
    <submittedName>
        <fullName evidence="2">CSEP0288 putative effector protein</fullName>
    </submittedName>
</protein>
<comment type="caution">
    <text evidence="2">The sequence shown here is derived from an EMBL/GenBank/DDBJ whole genome shotgun (WGS) entry which is preliminary data.</text>
</comment>
<dbReference type="OrthoDB" id="10332021at2759"/>
<evidence type="ECO:0000313" key="2">
    <source>
        <dbReference type="EMBL" id="CCU74555.1"/>
    </source>
</evidence>
<dbReference type="Proteomes" id="UP000015441">
    <property type="component" value="Unassembled WGS sequence"/>
</dbReference>
<proteinExistence type="predicted"/>
<dbReference type="EMBL" id="CAUH01000425">
    <property type="protein sequence ID" value="CCU74555.1"/>
    <property type="molecule type" value="Genomic_DNA"/>
</dbReference>
<keyword evidence="1" id="KW-0732">Signal</keyword>
<gene>
    <name evidence="2" type="ORF">BGHDH14_bghG000425000003001</name>
</gene>
<evidence type="ECO:0000256" key="1">
    <source>
        <dbReference type="SAM" id="SignalP"/>
    </source>
</evidence>
<keyword evidence="3" id="KW-1185">Reference proteome</keyword>
<dbReference type="AlphaFoldDB" id="N1J4V8"/>
<name>N1J4V8_BLUG1</name>
<dbReference type="HOGENOM" id="CLU_1796141_0_0_1"/>
<reference evidence="2 3" key="1">
    <citation type="journal article" date="2010" name="Science">
        <title>Genome expansion and gene loss in powdery mildew fungi reveal tradeoffs in extreme parasitism.</title>
        <authorList>
            <person name="Spanu P.D."/>
            <person name="Abbott J.C."/>
            <person name="Amselem J."/>
            <person name="Burgis T.A."/>
            <person name="Soanes D.M."/>
            <person name="Stueber K."/>
            <person name="Ver Loren van Themaat E."/>
            <person name="Brown J.K.M."/>
            <person name="Butcher S.A."/>
            <person name="Gurr S.J."/>
            <person name="Lebrun M.-H."/>
            <person name="Ridout C.J."/>
            <person name="Schulze-Lefert P."/>
            <person name="Talbot N.J."/>
            <person name="Ahmadinejad N."/>
            <person name="Ametz C."/>
            <person name="Barton G.R."/>
            <person name="Benjdia M."/>
            <person name="Bidzinski P."/>
            <person name="Bindschedler L.V."/>
            <person name="Both M."/>
            <person name="Brewer M.T."/>
            <person name="Cadle-Davidson L."/>
            <person name="Cadle-Davidson M.M."/>
            <person name="Collemare J."/>
            <person name="Cramer R."/>
            <person name="Frenkel O."/>
            <person name="Godfrey D."/>
            <person name="Harriman J."/>
            <person name="Hoede C."/>
            <person name="King B.C."/>
            <person name="Klages S."/>
            <person name="Kleemann J."/>
            <person name="Knoll D."/>
            <person name="Koti P.S."/>
            <person name="Kreplak J."/>
            <person name="Lopez-Ruiz F.J."/>
            <person name="Lu X."/>
            <person name="Maekawa T."/>
            <person name="Mahanil S."/>
            <person name="Micali C."/>
            <person name="Milgroom M.G."/>
            <person name="Montana G."/>
            <person name="Noir S."/>
            <person name="O'Connell R.J."/>
            <person name="Oberhaensli S."/>
            <person name="Parlange F."/>
            <person name="Pedersen C."/>
            <person name="Quesneville H."/>
            <person name="Reinhardt R."/>
            <person name="Rott M."/>
            <person name="Sacristan S."/>
            <person name="Schmidt S.M."/>
            <person name="Schoen M."/>
            <person name="Skamnioti P."/>
            <person name="Sommer H."/>
            <person name="Stephens A."/>
            <person name="Takahara H."/>
            <person name="Thordal-Christensen H."/>
            <person name="Vigouroux M."/>
            <person name="Wessling R."/>
            <person name="Wicker T."/>
            <person name="Panstruga R."/>
        </authorList>
    </citation>
    <scope>NUCLEOTIDE SEQUENCE [LARGE SCALE GENOMIC DNA]</scope>
    <source>
        <strain evidence="2">DH14</strain>
    </source>
</reference>
<organism evidence="2 3">
    <name type="scientific">Blumeria graminis f. sp. hordei (strain DH14)</name>
    <name type="common">Barley powdery mildew</name>
    <name type="synonym">Oidium monilioides f. sp. hordei</name>
    <dbReference type="NCBI Taxonomy" id="546991"/>
    <lineage>
        <taxon>Eukaryota</taxon>
        <taxon>Fungi</taxon>
        <taxon>Dikarya</taxon>
        <taxon>Ascomycota</taxon>
        <taxon>Pezizomycotina</taxon>
        <taxon>Leotiomycetes</taxon>
        <taxon>Erysiphales</taxon>
        <taxon>Erysiphaceae</taxon>
        <taxon>Blumeria</taxon>
        <taxon>Blumeria hordei</taxon>
    </lineage>
</organism>
<dbReference type="InParanoid" id="N1J4V8"/>
<feature type="chain" id="PRO_5004107450" evidence="1">
    <location>
        <begin position="18"/>
        <end position="144"/>
    </location>
</feature>